<dbReference type="GO" id="GO:0005737">
    <property type="term" value="C:cytoplasm"/>
    <property type="evidence" value="ECO:0007669"/>
    <property type="project" value="TreeGrafter"/>
</dbReference>
<feature type="domain" description="PPIase cyclophilin-type" evidence="2">
    <location>
        <begin position="210"/>
        <end position="356"/>
    </location>
</feature>
<dbReference type="AlphaFoldDB" id="A0A8K0DG08"/>
<proteinExistence type="inferred from homology"/>
<dbReference type="InterPro" id="IPR002130">
    <property type="entry name" value="Cyclophilin-type_PPIase_dom"/>
</dbReference>
<dbReference type="SUPFAM" id="SSF50891">
    <property type="entry name" value="Cyclophilin-like"/>
    <property type="match status" value="1"/>
</dbReference>
<keyword evidence="4" id="KW-1185">Reference proteome</keyword>
<dbReference type="Pfam" id="PF00160">
    <property type="entry name" value="Pro_isomerase"/>
    <property type="match status" value="1"/>
</dbReference>
<evidence type="ECO:0000313" key="3">
    <source>
        <dbReference type="EMBL" id="KAF2902867.1"/>
    </source>
</evidence>
<comment type="similarity">
    <text evidence="1">Belongs to the CFAP97 family.</text>
</comment>
<dbReference type="Pfam" id="PF13879">
    <property type="entry name" value="Hmw_CFAP97"/>
    <property type="match status" value="1"/>
</dbReference>
<dbReference type="PRINTS" id="PR00153">
    <property type="entry name" value="CSAPPISMRASE"/>
</dbReference>
<sequence length="372" mass="42908">MKKKRVKKFRSFKIPRYLPGQVEKAVLRSDLREYNKHRYNVFTAQPRVDDKPLPMNPHNYINAQRLVNDAFRLREIDKLNKEMIKRINAINRMGGRVDSFNPIAYSCKTKWRAHELKMQAIVKHNQDIYKRISKAKSSYATKDLDEFWKHVVEKLHYTCKFPIVFLSKKTLDQKLREQPSISGDGLTEMAEKVDRPMCFIDFRVKEGVYLGRIVIELYHDYVPVTVQNFLSICCNENKLTYKNCPVHRAIPGQFIETGDITKGNGKGGTSIYGDTFAEENHKLKHTKAGVLSTIRVGNKVNNSQFCITLAPMEKLDGNRVVFGKVVKGNPTLCKISDLGRKFGRPVVPIIIHECGKFIKGETPAVIRNFRYI</sequence>
<dbReference type="InterPro" id="IPR029000">
    <property type="entry name" value="Cyclophilin-like_dom_sf"/>
</dbReference>
<evidence type="ECO:0000313" key="4">
    <source>
        <dbReference type="Proteomes" id="UP000801492"/>
    </source>
</evidence>
<dbReference type="PANTHER" id="PTHR11071:SF561">
    <property type="entry name" value="PEPTIDYL-PROLYL CIS-TRANS ISOMERASE D-RELATED"/>
    <property type="match status" value="1"/>
</dbReference>
<dbReference type="EMBL" id="VTPC01001162">
    <property type="protein sequence ID" value="KAF2902867.1"/>
    <property type="molecule type" value="Genomic_DNA"/>
</dbReference>
<accession>A0A8K0DG08</accession>
<name>A0A8K0DG08_IGNLU</name>
<protein>
    <recommendedName>
        <fullName evidence="2">PPIase cyclophilin-type domain-containing protein</fullName>
    </recommendedName>
</protein>
<dbReference type="OrthoDB" id="193499at2759"/>
<dbReference type="Proteomes" id="UP000801492">
    <property type="component" value="Unassembled WGS sequence"/>
</dbReference>
<reference evidence="3" key="1">
    <citation type="submission" date="2019-08" db="EMBL/GenBank/DDBJ databases">
        <title>The genome of the North American firefly Photinus pyralis.</title>
        <authorList>
            <consortium name="Photinus pyralis genome working group"/>
            <person name="Fallon T.R."/>
            <person name="Sander Lower S.E."/>
            <person name="Weng J.-K."/>
        </authorList>
    </citation>
    <scope>NUCLEOTIDE SEQUENCE</scope>
    <source>
        <strain evidence="3">TRF0915ILg1</strain>
        <tissue evidence="3">Whole body</tissue>
    </source>
</reference>
<organism evidence="3 4">
    <name type="scientific">Ignelater luminosus</name>
    <name type="common">Cucubano</name>
    <name type="synonym">Pyrophorus luminosus</name>
    <dbReference type="NCBI Taxonomy" id="2038154"/>
    <lineage>
        <taxon>Eukaryota</taxon>
        <taxon>Metazoa</taxon>
        <taxon>Ecdysozoa</taxon>
        <taxon>Arthropoda</taxon>
        <taxon>Hexapoda</taxon>
        <taxon>Insecta</taxon>
        <taxon>Pterygota</taxon>
        <taxon>Neoptera</taxon>
        <taxon>Endopterygota</taxon>
        <taxon>Coleoptera</taxon>
        <taxon>Polyphaga</taxon>
        <taxon>Elateriformia</taxon>
        <taxon>Elateroidea</taxon>
        <taxon>Elateridae</taxon>
        <taxon>Agrypninae</taxon>
        <taxon>Pyrophorini</taxon>
        <taxon>Ignelater</taxon>
    </lineage>
</organism>
<dbReference type="GO" id="GO:0006457">
    <property type="term" value="P:protein folding"/>
    <property type="evidence" value="ECO:0007669"/>
    <property type="project" value="TreeGrafter"/>
</dbReference>
<gene>
    <name evidence="3" type="ORF">ILUMI_03325</name>
</gene>
<dbReference type="PANTHER" id="PTHR11071">
    <property type="entry name" value="PEPTIDYL-PROLYL CIS-TRANS ISOMERASE"/>
    <property type="match status" value="1"/>
</dbReference>
<comment type="caution">
    <text evidence="3">The sequence shown here is derived from an EMBL/GenBank/DDBJ whole genome shotgun (WGS) entry which is preliminary data.</text>
</comment>
<dbReference type="PROSITE" id="PS50072">
    <property type="entry name" value="CSA_PPIASE_2"/>
    <property type="match status" value="1"/>
</dbReference>
<evidence type="ECO:0000259" key="2">
    <source>
        <dbReference type="PROSITE" id="PS50072"/>
    </source>
</evidence>
<dbReference type="Gene3D" id="2.40.100.10">
    <property type="entry name" value="Cyclophilin-like"/>
    <property type="match status" value="1"/>
</dbReference>
<dbReference type="InterPro" id="IPR029488">
    <property type="entry name" value="Hmw/CFAP97"/>
</dbReference>
<dbReference type="GO" id="GO:0003755">
    <property type="term" value="F:peptidyl-prolyl cis-trans isomerase activity"/>
    <property type="evidence" value="ECO:0007669"/>
    <property type="project" value="InterPro"/>
</dbReference>
<dbReference type="GO" id="GO:0016018">
    <property type="term" value="F:cyclosporin A binding"/>
    <property type="evidence" value="ECO:0007669"/>
    <property type="project" value="TreeGrafter"/>
</dbReference>
<evidence type="ECO:0000256" key="1">
    <source>
        <dbReference type="ARBA" id="ARBA00008315"/>
    </source>
</evidence>